<accession>A0A7W7WR72</accession>
<feature type="compositionally biased region" description="Basic and acidic residues" evidence="1">
    <location>
        <begin position="445"/>
        <end position="464"/>
    </location>
</feature>
<dbReference type="EMBL" id="JACHJW010000001">
    <property type="protein sequence ID" value="MBB4960227.1"/>
    <property type="molecule type" value="Genomic_DNA"/>
</dbReference>
<feature type="region of interest" description="Disordered" evidence="1">
    <location>
        <begin position="425"/>
        <end position="464"/>
    </location>
</feature>
<sequence>MSGTGPMTPLPARSRNEAQLHLELLACPTCGEAGLELDQHALLLIDGQPIDCYAGQCAGCGVGREFRYAIAPDGEAQPEAFGGDTPSRLVDAGEWLWVADRIVAGLTVWLGEDVEEDPTETAEEFALASAAMDEVLKFVPAGAATPPPTAFWTERGREMWEEAPERFDAPRLAAVRDDYRMWAERLDANGTLSSTPIPAAEAVPVAAPFAAQSPEQRPSPVVPTSTPAEAGRTDGLPAAESSDHLSARSTEEAMMFLRLNPCGCGSNEFPPSSATSRLPDAHLTRYEGNCVDCGRSRSYTFRLPANPASGPGTRFGPAGRPSTIIDPGEWLAVARGSEAEAAQSAMDHPAEREHVQDLLRLAAEAISEVLNFLPPGASAVPPEASWTPEGRAVRNLVADEAFDVVWLSAERTRLLDAAHAGLVGDRFAQPDSTPASDRTGVANGDRTENGVADGDRTENGDRRA</sequence>
<gene>
    <name evidence="2" type="ORF">FHR38_003960</name>
</gene>
<dbReference type="RefSeq" id="WP_184536038.1">
    <property type="nucleotide sequence ID" value="NZ_JACHJW010000001.1"/>
</dbReference>
<name>A0A7W7WR72_9ACTN</name>
<dbReference type="Proteomes" id="UP000578819">
    <property type="component" value="Unassembled WGS sequence"/>
</dbReference>
<proteinExistence type="predicted"/>
<comment type="caution">
    <text evidence="2">The sequence shown here is derived from an EMBL/GenBank/DDBJ whole genome shotgun (WGS) entry which is preliminary data.</text>
</comment>
<dbReference type="AlphaFoldDB" id="A0A7W7WR72"/>
<evidence type="ECO:0000313" key="2">
    <source>
        <dbReference type="EMBL" id="MBB4960227.1"/>
    </source>
</evidence>
<organism evidence="2 3">
    <name type="scientific">Micromonospora polyrhachis</name>
    <dbReference type="NCBI Taxonomy" id="1282883"/>
    <lineage>
        <taxon>Bacteria</taxon>
        <taxon>Bacillati</taxon>
        <taxon>Actinomycetota</taxon>
        <taxon>Actinomycetes</taxon>
        <taxon>Micromonosporales</taxon>
        <taxon>Micromonosporaceae</taxon>
        <taxon>Micromonospora</taxon>
    </lineage>
</organism>
<protein>
    <submittedName>
        <fullName evidence="2">Uncharacterized protein</fullName>
    </submittedName>
</protein>
<evidence type="ECO:0000313" key="3">
    <source>
        <dbReference type="Proteomes" id="UP000578819"/>
    </source>
</evidence>
<feature type="region of interest" description="Disordered" evidence="1">
    <location>
        <begin position="211"/>
        <end position="246"/>
    </location>
</feature>
<reference evidence="2 3" key="1">
    <citation type="submission" date="2020-08" db="EMBL/GenBank/DDBJ databases">
        <title>Sequencing the genomes of 1000 actinobacteria strains.</title>
        <authorList>
            <person name="Klenk H.-P."/>
        </authorList>
    </citation>
    <scope>NUCLEOTIDE SEQUENCE [LARGE SCALE GENOMIC DNA]</scope>
    <source>
        <strain evidence="2 3">DSM 45886</strain>
    </source>
</reference>
<evidence type="ECO:0000256" key="1">
    <source>
        <dbReference type="SAM" id="MobiDB-lite"/>
    </source>
</evidence>
<keyword evidence="3" id="KW-1185">Reference proteome</keyword>